<dbReference type="InterPro" id="IPR019489">
    <property type="entry name" value="Clp_ATPase_C"/>
</dbReference>
<evidence type="ECO:0000313" key="7">
    <source>
        <dbReference type="EMBL" id="BAN94685.1"/>
    </source>
</evidence>
<proteinExistence type="predicted"/>
<feature type="domain" description="AAA+ ATPase" evidence="5">
    <location>
        <begin position="493"/>
        <end position="630"/>
    </location>
</feature>
<dbReference type="InterPro" id="IPR050130">
    <property type="entry name" value="ClpA_ClpB"/>
</dbReference>
<dbReference type="InterPro" id="IPR003959">
    <property type="entry name" value="ATPase_AAA_core"/>
</dbReference>
<keyword evidence="1" id="KW-0677">Repeat</keyword>
<dbReference type="GO" id="GO:0006508">
    <property type="term" value="P:proteolysis"/>
    <property type="evidence" value="ECO:0007669"/>
    <property type="project" value="UniProtKB-KW"/>
</dbReference>
<dbReference type="EMBL" id="AP013071">
    <property type="protein sequence ID" value="BAN94685.1"/>
    <property type="molecule type" value="Genomic_DNA"/>
</dbReference>
<dbReference type="Pfam" id="PF10431">
    <property type="entry name" value="ClpB_D2-small"/>
    <property type="match status" value="1"/>
</dbReference>
<name>U3TLW3_LEUCU</name>
<dbReference type="GO" id="GO:0016887">
    <property type="term" value="F:ATP hydrolysis activity"/>
    <property type="evidence" value="ECO:0007669"/>
    <property type="project" value="InterPro"/>
</dbReference>
<keyword evidence="7" id="KW-0933">Apicoplast</keyword>
<dbReference type="GO" id="GO:0005737">
    <property type="term" value="C:cytoplasm"/>
    <property type="evidence" value="ECO:0007669"/>
    <property type="project" value="TreeGrafter"/>
</dbReference>
<dbReference type="AlphaFoldDB" id="U3TLW3"/>
<sequence>MILYNIYSTKELIIIFIKAEYIALKFNNYFIMPIHLMLSLLLTNNLCTKLFNINKQMLNDKFLNILLKKYKYNTNVTNIIFSNKVINILTKLNNFNFKTNSLNLLFLLLNEKDKEINYLLKYLNLNFLQNNSFIYNNSINIFPNFIINKLNLIAYNILNIPTIFESNLNFYKNQYNKLLQILNLKIKKHTIILSDKKIGLLFLKFLANNILNKTIPMFLKNTEIWVLKLDLSILTNSIQDYILKIINIIKYFNNIYKLILVIDNIELFDTLLSTNVINNSNDINNKLYYLNILLNQMINKNVHIVYLITLNEYNIYLKNYKLIESFFYIIKINNLSKLQTFLIIKQNIHKYINYYNIYINDFIIYELINLSKQYIKNSILPETPFIILENSCSKINLINEYKINLNYFYTKSNIIKINNIKYNLTIDNIKTSIAEYLNISKTILFKNNKLTKQKINILESSLFNNIYGQSHIINNILPYIKQNIIGLKTKNKPIGSWILCGPSGTGKTELAKILAKTLFGSETDLIRFDMSEYMEKHSISRLIGSPPGYIGYSEGGQLTEQVYKKPNSVILFDEIEKAHPEIYNIMLQILDEGKLTDTMGKSIDFTNTIILFTSNLGCPTDYSLYLQNKDYLSDKDLIKIEQNIKININNYFKPELLNRLTNILIFNPLNFNDLLLICNKFINELKLKLYSNKLNILLYINNNIKYLLTKISYNPLYGARPLKRILELIINKSISDLLLYYNKEYFIQNKYILYYFLNKNNNINYNIYLL</sequence>
<dbReference type="GO" id="GO:0034605">
    <property type="term" value="P:cellular response to heat"/>
    <property type="evidence" value="ECO:0007669"/>
    <property type="project" value="TreeGrafter"/>
</dbReference>
<dbReference type="CDD" id="cd19499">
    <property type="entry name" value="RecA-like_ClpB_Hsp104-like"/>
    <property type="match status" value="1"/>
</dbReference>
<evidence type="ECO:0000256" key="3">
    <source>
        <dbReference type="ARBA" id="ARBA00022840"/>
    </source>
</evidence>
<dbReference type="FunFam" id="3.40.50.300:FF:000025">
    <property type="entry name" value="ATP-dependent Clp protease subunit"/>
    <property type="match status" value="1"/>
</dbReference>
<dbReference type="PANTHER" id="PTHR11638">
    <property type="entry name" value="ATP-DEPENDENT CLP PROTEASE"/>
    <property type="match status" value="1"/>
</dbReference>
<gene>
    <name evidence="7" type="primary">clpC</name>
</gene>
<protein>
    <submittedName>
        <fullName evidence="7">Caseinolytic protease C</fullName>
    </submittedName>
</protein>
<reference evidence="7" key="1">
    <citation type="submission" date="2013-06" db="EMBL/GenBank/DDBJ databases">
        <title>The apicoplast genome of highly pathogenic bird apicomplex protozoa, Leucocytozoon caulleryi.</title>
        <authorList>
            <person name="Imura T."/>
            <person name="Sato S."/>
            <person name="Sato Y."/>
            <person name="Sakamoto D."/>
            <person name="Isobe T."/>
            <person name="Sasaki K."/>
            <person name="Murata K."/>
            <person name="Holder T."/>
            <person name="Yukawa M."/>
        </authorList>
    </citation>
    <scope>NUCLEOTIDE SEQUENCE</scope>
    <source>
        <strain evidence="7">Niigata</strain>
    </source>
</reference>
<keyword evidence="4" id="KW-0143">Chaperone</keyword>
<keyword evidence="3" id="KW-0067">ATP-binding</keyword>
<dbReference type="GO" id="GO:0005524">
    <property type="term" value="F:ATP binding"/>
    <property type="evidence" value="ECO:0007669"/>
    <property type="project" value="UniProtKB-KW"/>
</dbReference>
<keyword evidence="7" id="KW-0378">Hydrolase</keyword>
<dbReference type="Gene3D" id="3.40.50.300">
    <property type="entry name" value="P-loop containing nucleotide triphosphate hydrolases"/>
    <property type="match status" value="2"/>
</dbReference>
<feature type="domain" description="Clp ATPase C-terminal" evidence="6">
    <location>
        <begin position="669"/>
        <end position="753"/>
    </location>
</feature>
<geneLocation type="apicoplast" evidence="7"/>
<dbReference type="SMART" id="SM01086">
    <property type="entry name" value="ClpB_D2-small"/>
    <property type="match status" value="1"/>
</dbReference>
<dbReference type="InterPro" id="IPR028299">
    <property type="entry name" value="ClpA/B_CS2"/>
</dbReference>
<dbReference type="PANTHER" id="PTHR11638:SF18">
    <property type="entry name" value="HEAT SHOCK PROTEIN 104"/>
    <property type="match status" value="1"/>
</dbReference>
<dbReference type="Pfam" id="PF17871">
    <property type="entry name" value="AAA_lid_9"/>
    <property type="match status" value="1"/>
</dbReference>
<dbReference type="SUPFAM" id="SSF52540">
    <property type="entry name" value="P-loop containing nucleoside triphosphate hydrolases"/>
    <property type="match status" value="2"/>
</dbReference>
<accession>U3TLW3</accession>
<dbReference type="InterPro" id="IPR003593">
    <property type="entry name" value="AAA+_ATPase"/>
</dbReference>
<evidence type="ECO:0000259" key="5">
    <source>
        <dbReference type="SMART" id="SM00382"/>
    </source>
</evidence>
<keyword evidence="7" id="KW-0934">Plastid</keyword>
<dbReference type="SMART" id="SM00382">
    <property type="entry name" value="AAA"/>
    <property type="match status" value="1"/>
</dbReference>
<dbReference type="Gene3D" id="1.10.8.60">
    <property type="match status" value="1"/>
</dbReference>
<dbReference type="GeneID" id="17427175"/>
<dbReference type="RefSeq" id="YP_008757405.1">
    <property type="nucleotide sequence ID" value="NC_022667.1"/>
</dbReference>
<evidence type="ECO:0000256" key="4">
    <source>
        <dbReference type="ARBA" id="ARBA00023186"/>
    </source>
</evidence>
<dbReference type="PROSITE" id="PS00871">
    <property type="entry name" value="CLPAB_2"/>
    <property type="match status" value="1"/>
</dbReference>
<dbReference type="InterPro" id="IPR027417">
    <property type="entry name" value="P-loop_NTPase"/>
</dbReference>
<keyword evidence="2" id="KW-0547">Nucleotide-binding</keyword>
<keyword evidence="7" id="KW-0645">Protease</keyword>
<evidence type="ECO:0000259" key="6">
    <source>
        <dbReference type="SMART" id="SM01086"/>
    </source>
</evidence>
<dbReference type="GO" id="GO:0008233">
    <property type="term" value="F:peptidase activity"/>
    <property type="evidence" value="ECO:0007669"/>
    <property type="project" value="UniProtKB-KW"/>
</dbReference>
<dbReference type="InterPro" id="IPR001270">
    <property type="entry name" value="ClpA/B"/>
</dbReference>
<dbReference type="Pfam" id="PF07724">
    <property type="entry name" value="AAA_2"/>
    <property type="match status" value="1"/>
</dbReference>
<evidence type="ECO:0000256" key="1">
    <source>
        <dbReference type="ARBA" id="ARBA00022737"/>
    </source>
</evidence>
<dbReference type="InterPro" id="IPR041546">
    <property type="entry name" value="ClpA/ClpB_AAA_lid"/>
</dbReference>
<organism evidence="7">
    <name type="scientific">Leucocytozoon caulleryi</name>
    <dbReference type="NCBI Taxonomy" id="211597"/>
    <lineage>
        <taxon>Eukaryota</taxon>
        <taxon>Sar</taxon>
        <taxon>Alveolata</taxon>
        <taxon>Apicomplexa</taxon>
        <taxon>Aconoidasida</taxon>
        <taxon>Haemosporida</taxon>
        <taxon>Leucocytozoidae</taxon>
        <taxon>Leucocytozoon</taxon>
    </lineage>
</organism>
<evidence type="ECO:0000256" key="2">
    <source>
        <dbReference type="ARBA" id="ARBA00022741"/>
    </source>
</evidence>
<dbReference type="PRINTS" id="PR00300">
    <property type="entry name" value="CLPPROTEASEA"/>
</dbReference>